<accession>A0A9P8AY16</accession>
<evidence type="ECO:0008006" key="3">
    <source>
        <dbReference type="Google" id="ProtNLM"/>
    </source>
</evidence>
<dbReference type="Proteomes" id="UP000812287">
    <property type="component" value="Unassembled WGS sequence"/>
</dbReference>
<evidence type="ECO:0000313" key="2">
    <source>
        <dbReference type="Proteomes" id="UP000812287"/>
    </source>
</evidence>
<name>A0A9P8AY16_9AGAR</name>
<gene>
    <name evidence="1" type="ORF">BT62DRAFT_925971</name>
</gene>
<sequence length="405" mass="46604">MALFFPQEIIDTIIDELQFSSPSSHRHRNLSCCSLVCRSFLSRCRKHLFSSIVLASDGHHSWNEFHDRVFKGSPEIMLMIHSVVLSSGDGHDKILCTLLTAMCNLRHVELAFGFQPRRSRVLNALRFHKRTIISLRFADVTFQSSAAFFDFLAALPELRSLMIKDLDYEENMGIYPAQRDNKGRSCRLENFYFHASSYTRTGAFRKLIDHRDIVPSRNLRRCGVSLWDGDDLLRAKRFLNDSLDCLHLIYNTQLNLCDILDILDFNLFNLPHLSITTFLPPNFRYTDMDEFERGVRRCVLLDGQLALEELTLRLYPNLESCATHSLWRVLDASLSSPCFPRFQHLEVELIYSTDRGLTDDGGMTSQTIGEQFSALKGRDGVRFSCRYSDGDFDDSRFDISHGLLS</sequence>
<dbReference type="OrthoDB" id="2745898at2759"/>
<dbReference type="RefSeq" id="XP_043045291.1">
    <property type="nucleotide sequence ID" value="XM_043184924.1"/>
</dbReference>
<proteinExistence type="predicted"/>
<protein>
    <recommendedName>
        <fullName evidence="3">F-box domain-containing protein</fullName>
    </recommendedName>
</protein>
<organism evidence="1 2">
    <name type="scientific">Guyanagaster necrorhizus</name>
    <dbReference type="NCBI Taxonomy" id="856835"/>
    <lineage>
        <taxon>Eukaryota</taxon>
        <taxon>Fungi</taxon>
        <taxon>Dikarya</taxon>
        <taxon>Basidiomycota</taxon>
        <taxon>Agaricomycotina</taxon>
        <taxon>Agaricomycetes</taxon>
        <taxon>Agaricomycetidae</taxon>
        <taxon>Agaricales</taxon>
        <taxon>Marasmiineae</taxon>
        <taxon>Physalacriaceae</taxon>
        <taxon>Guyanagaster</taxon>
    </lineage>
</organism>
<dbReference type="EMBL" id="MU250524">
    <property type="protein sequence ID" value="KAG7451791.1"/>
    <property type="molecule type" value="Genomic_DNA"/>
</dbReference>
<dbReference type="AlphaFoldDB" id="A0A9P8AY16"/>
<dbReference type="GeneID" id="66107221"/>
<comment type="caution">
    <text evidence="1">The sequence shown here is derived from an EMBL/GenBank/DDBJ whole genome shotgun (WGS) entry which is preliminary data.</text>
</comment>
<evidence type="ECO:0000313" key="1">
    <source>
        <dbReference type="EMBL" id="KAG7451791.1"/>
    </source>
</evidence>
<keyword evidence="2" id="KW-1185">Reference proteome</keyword>
<reference evidence="1" key="1">
    <citation type="submission" date="2020-11" db="EMBL/GenBank/DDBJ databases">
        <title>Adaptations for nitrogen fixation in a non-lichenized fungal sporocarp promotes dispersal by wood-feeding termites.</title>
        <authorList>
            <consortium name="DOE Joint Genome Institute"/>
            <person name="Koch R.A."/>
            <person name="Yoon G."/>
            <person name="Arayal U."/>
            <person name="Lail K."/>
            <person name="Amirebrahimi M."/>
            <person name="Labutti K."/>
            <person name="Lipzen A."/>
            <person name="Riley R."/>
            <person name="Barry K."/>
            <person name="Henrissat B."/>
            <person name="Grigoriev I.V."/>
            <person name="Herr J.R."/>
            <person name="Aime M.C."/>
        </authorList>
    </citation>
    <scope>NUCLEOTIDE SEQUENCE</scope>
    <source>
        <strain evidence="1">MCA 3950</strain>
    </source>
</reference>